<keyword evidence="3" id="KW-1185">Reference proteome</keyword>
<evidence type="ECO:0000313" key="3">
    <source>
        <dbReference type="Proteomes" id="UP000321172"/>
    </source>
</evidence>
<dbReference type="SUPFAM" id="SSF69118">
    <property type="entry name" value="AhpD-like"/>
    <property type="match status" value="1"/>
</dbReference>
<gene>
    <name evidence="2" type="ORF">FRF71_07245</name>
</gene>
<feature type="domain" description="Carboxymuconolactone decarboxylase-like" evidence="1">
    <location>
        <begin position="52"/>
        <end position="135"/>
    </location>
</feature>
<dbReference type="InterPro" id="IPR003779">
    <property type="entry name" value="CMD-like"/>
</dbReference>
<dbReference type="Pfam" id="PF02627">
    <property type="entry name" value="CMD"/>
    <property type="match status" value="1"/>
</dbReference>
<dbReference type="Gene3D" id="1.20.1290.10">
    <property type="entry name" value="AhpD-like"/>
    <property type="match status" value="1"/>
</dbReference>
<dbReference type="EMBL" id="CP042345">
    <property type="protein sequence ID" value="QEA15947.1"/>
    <property type="molecule type" value="Genomic_DNA"/>
</dbReference>
<dbReference type="RefSeq" id="WP_147089979.1">
    <property type="nucleotide sequence ID" value="NZ_BAABJD010000001.1"/>
</dbReference>
<name>A0A5B8S5C5_9SPHN</name>
<dbReference type="AlphaFoldDB" id="A0A5B8S5C5"/>
<proteinExistence type="predicted"/>
<accession>A0A5B8S5C5</accession>
<dbReference type="KEGG" id="ngf:FRF71_07245"/>
<dbReference type="OrthoDB" id="4704294at2"/>
<evidence type="ECO:0000313" key="2">
    <source>
        <dbReference type="EMBL" id="QEA15947.1"/>
    </source>
</evidence>
<dbReference type="GO" id="GO:0051920">
    <property type="term" value="F:peroxiredoxin activity"/>
    <property type="evidence" value="ECO:0007669"/>
    <property type="project" value="InterPro"/>
</dbReference>
<protein>
    <submittedName>
        <fullName evidence="2">Carboxymuconolactone decarboxylase family protein</fullName>
    </submittedName>
</protein>
<dbReference type="PANTHER" id="PTHR34846:SF5">
    <property type="entry name" value="CARBOXYMUCONOLACTONE DECARBOXYLASE-LIKE DOMAIN-CONTAINING PROTEIN"/>
    <property type="match status" value="1"/>
</dbReference>
<organism evidence="2 3">
    <name type="scientific">Novosphingobium ginsenosidimutans</name>
    <dbReference type="NCBI Taxonomy" id="1176536"/>
    <lineage>
        <taxon>Bacteria</taxon>
        <taxon>Pseudomonadati</taxon>
        <taxon>Pseudomonadota</taxon>
        <taxon>Alphaproteobacteria</taxon>
        <taxon>Sphingomonadales</taxon>
        <taxon>Sphingomonadaceae</taxon>
        <taxon>Novosphingobium</taxon>
    </lineage>
</organism>
<dbReference type="Proteomes" id="UP000321172">
    <property type="component" value="Chromosome"/>
</dbReference>
<dbReference type="InterPro" id="IPR029032">
    <property type="entry name" value="AhpD-like"/>
</dbReference>
<dbReference type="PANTHER" id="PTHR34846">
    <property type="entry name" value="4-CARBOXYMUCONOLACTONE DECARBOXYLASE FAMILY PROTEIN (AFU_ORTHOLOGUE AFUA_6G11590)"/>
    <property type="match status" value="1"/>
</dbReference>
<reference evidence="2 3" key="1">
    <citation type="journal article" date="2013" name="J. Microbiol. Biotechnol.">
        <title>Novosphingobium ginsenosidimutans sp. nov., with the ability to convert ginsenoside.</title>
        <authorList>
            <person name="Kim J.K."/>
            <person name="He D."/>
            <person name="Liu Q.M."/>
            <person name="Park H.Y."/>
            <person name="Jung M.S."/>
            <person name="Yoon M.H."/>
            <person name="Kim S.C."/>
            <person name="Im W.T."/>
        </authorList>
    </citation>
    <scope>NUCLEOTIDE SEQUENCE [LARGE SCALE GENOMIC DNA]</scope>
    <source>
        <strain evidence="2 3">FW-6</strain>
    </source>
</reference>
<sequence>MRLSAPRVEPVDLNQIDDEQREALAVFTGVARDVTKSEGTVLNIFRTLVHAPKAMTAFLAWGGYILSRRNSLAERERELVILRTGFNCGSGYEFTQHTRIGLDAGLSAAEIEAIKAGPDDPSWSEADRALLRATDDLTGDFHVSDESWAALSFLSQKQKMDLVMTVGQYTQVSMMLNSFGVQLDPGQELDPALDHRAR</sequence>
<evidence type="ECO:0000259" key="1">
    <source>
        <dbReference type="Pfam" id="PF02627"/>
    </source>
</evidence>